<sequence length="68" mass="7169">MAPGTVDTDLTRSVLDDPEVLERQAAERIPLGRLGRVTDTAAAVDFLSSADASYVTGHVLVVDGGWLT</sequence>
<gene>
    <name evidence="3" type="primary">kduD_3</name>
    <name evidence="3" type="ORF">OPKNFCMD_6905</name>
</gene>
<accession>A0ABQ4R8P8</accession>
<protein>
    <submittedName>
        <fullName evidence="3">2-dehydro-3-deoxy-D-gluconate 5-dehydrogenase</fullName>
    </submittedName>
</protein>
<name>A0ABQ4R8P8_9HYPH</name>
<dbReference type="Proteomes" id="UP001055167">
    <property type="component" value="Unassembled WGS sequence"/>
</dbReference>
<evidence type="ECO:0000313" key="3">
    <source>
        <dbReference type="EMBL" id="GJD54120.1"/>
    </source>
</evidence>
<dbReference type="InterPro" id="IPR002347">
    <property type="entry name" value="SDR_fam"/>
</dbReference>
<proteinExistence type="inferred from homology"/>
<organism evidence="3 4">
    <name type="scientific">Methylobacterium crusticola</name>
    <dbReference type="NCBI Taxonomy" id="1697972"/>
    <lineage>
        <taxon>Bacteria</taxon>
        <taxon>Pseudomonadati</taxon>
        <taxon>Pseudomonadota</taxon>
        <taxon>Alphaproteobacteria</taxon>
        <taxon>Hyphomicrobiales</taxon>
        <taxon>Methylobacteriaceae</taxon>
        <taxon>Methylobacterium</taxon>
    </lineage>
</organism>
<keyword evidence="4" id="KW-1185">Reference proteome</keyword>
<dbReference type="PANTHER" id="PTHR42760">
    <property type="entry name" value="SHORT-CHAIN DEHYDROGENASES/REDUCTASES FAMILY MEMBER"/>
    <property type="match status" value="1"/>
</dbReference>
<evidence type="ECO:0000313" key="4">
    <source>
        <dbReference type="Proteomes" id="UP001055167"/>
    </source>
</evidence>
<dbReference type="PANTHER" id="PTHR42760:SF133">
    <property type="entry name" value="3-OXOACYL-[ACYL-CARRIER-PROTEIN] REDUCTASE"/>
    <property type="match status" value="1"/>
</dbReference>
<evidence type="ECO:0000256" key="1">
    <source>
        <dbReference type="ARBA" id="ARBA00006484"/>
    </source>
</evidence>
<dbReference type="Pfam" id="PF13561">
    <property type="entry name" value="adh_short_C2"/>
    <property type="match status" value="1"/>
</dbReference>
<reference evidence="3" key="1">
    <citation type="journal article" date="2021" name="Front. Microbiol.">
        <title>Comprehensive Comparative Genomics and Phenotyping of Methylobacterium Species.</title>
        <authorList>
            <person name="Alessa O."/>
            <person name="Ogura Y."/>
            <person name="Fujitani Y."/>
            <person name="Takami H."/>
            <person name="Hayashi T."/>
            <person name="Sahin N."/>
            <person name="Tani A."/>
        </authorList>
    </citation>
    <scope>NUCLEOTIDE SEQUENCE</scope>
    <source>
        <strain evidence="3">KCTC 52305</strain>
    </source>
</reference>
<dbReference type="Gene3D" id="3.40.50.720">
    <property type="entry name" value="NAD(P)-binding Rossmann-like Domain"/>
    <property type="match status" value="1"/>
</dbReference>
<evidence type="ECO:0000256" key="2">
    <source>
        <dbReference type="ARBA" id="ARBA00023002"/>
    </source>
</evidence>
<dbReference type="EMBL" id="BPQH01000377">
    <property type="protein sequence ID" value="GJD54120.1"/>
    <property type="molecule type" value="Genomic_DNA"/>
</dbReference>
<dbReference type="SUPFAM" id="SSF51735">
    <property type="entry name" value="NAD(P)-binding Rossmann-fold domains"/>
    <property type="match status" value="1"/>
</dbReference>
<dbReference type="InterPro" id="IPR036291">
    <property type="entry name" value="NAD(P)-bd_dom_sf"/>
</dbReference>
<keyword evidence="2" id="KW-0560">Oxidoreductase</keyword>
<comment type="caution">
    <text evidence="3">The sequence shown here is derived from an EMBL/GenBank/DDBJ whole genome shotgun (WGS) entry which is preliminary data.</text>
</comment>
<reference evidence="3" key="2">
    <citation type="submission" date="2021-08" db="EMBL/GenBank/DDBJ databases">
        <authorList>
            <person name="Tani A."/>
            <person name="Ola A."/>
            <person name="Ogura Y."/>
            <person name="Katsura K."/>
            <person name="Hayashi T."/>
        </authorList>
    </citation>
    <scope>NUCLEOTIDE SEQUENCE</scope>
    <source>
        <strain evidence="3">KCTC 52305</strain>
    </source>
</reference>
<comment type="similarity">
    <text evidence="1">Belongs to the short-chain dehydrogenases/reductases (SDR) family.</text>
</comment>